<reference evidence="7 8" key="1">
    <citation type="submission" date="2023-11" db="EMBL/GenBank/DDBJ databases">
        <title>An acidophilic fungus is an integral part of prey digestion in a carnivorous sundew plant.</title>
        <authorList>
            <person name="Tsai I.J."/>
        </authorList>
    </citation>
    <scope>NUCLEOTIDE SEQUENCE [LARGE SCALE GENOMIC DNA]</scope>
    <source>
        <strain evidence="7">169a</strain>
    </source>
</reference>
<dbReference type="Proteomes" id="UP001303373">
    <property type="component" value="Chromosome 11"/>
</dbReference>
<dbReference type="Gene3D" id="3.10.490.10">
    <property type="entry name" value="Gamma-glutamyl cyclotransferase-like"/>
    <property type="match status" value="1"/>
</dbReference>
<feature type="region of interest" description="Disordered" evidence="5">
    <location>
        <begin position="362"/>
        <end position="385"/>
    </location>
</feature>
<evidence type="ECO:0000256" key="6">
    <source>
        <dbReference type="SAM" id="Phobius"/>
    </source>
</evidence>
<evidence type="ECO:0000256" key="4">
    <source>
        <dbReference type="PIRSR" id="PIRSR617939-2"/>
    </source>
</evidence>
<dbReference type="AlphaFoldDB" id="A0AAQ3MC17"/>
<dbReference type="PANTHER" id="PTHR12935:SF0">
    <property type="entry name" value="GAMMA-GLUTAMYLCYCLOTRANSFERASE"/>
    <property type="match status" value="1"/>
</dbReference>
<dbReference type="GO" id="GO:0003839">
    <property type="term" value="F:gamma-glutamylcyclotransferase activity"/>
    <property type="evidence" value="ECO:0007669"/>
    <property type="project" value="UniProtKB-EC"/>
</dbReference>
<feature type="region of interest" description="Disordered" evidence="5">
    <location>
        <begin position="228"/>
        <end position="249"/>
    </location>
</feature>
<feature type="binding site" evidence="4">
    <location>
        <position position="258"/>
    </location>
    <ligand>
        <name>substrate</name>
    </ligand>
</feature>
<evidence type="ECO:0000256" key="2">
    <source>
        <dbReference type="ARBA" id="ARBA00023239"/>
    </source>
</evidence>
<name>A0AAQ3MC17_9PEZI</name>
<feature type="region of interest" description="Disordered" evidence="5">
    <location>
        <begin position="29"/>
        <end position="48"/>
    </location>
</feature>
<dbReference type="EC" id="4.3.2.9" evidence="1"/>
<evidence type="ECO:0000256" key="5">
    <source>
        <dbReference type="SAM" id="MobiDB-lite"/>
    </source>
</evidence>
<accession>A0AAQ3MC17</accession>
<evidence type="ECO:0000313" key="7">
    <source>
        <dbReference type="EMBL" id="WPH03791.1"/>
    </source>
</evidence>
<evidence type="ECO:0000256" key="3">
    <source>
        <dbReference type="PIRSR" id="PIRSR617939-1"/>
    </source>
</evidence>
<feature type="transmembrane region" description="Helical" evidence="6">
    <location>
        <begin position="297"/>
        <end position="319"/>
    </location>
</feature>
<keyword evidence="6" id="KW-0472">Membrane</keyword>
<protein>
    <recommendedName>
        <fullName evidence="1">gamma-glutamylcyclotransferase</fullName>
        <ecNumber evidence="1">4.3.2.9</ecNumber>
    </recommendedName>
</protein>
<dbReference type="EMBL" id="CP138590">
    <property type="protein sequence ID" value="WPH03791.1"/>
    <property type="molecule type" value="Genomic_DNA"/>
</dbReference>
<keyword evidence="8" id="KW-1185">Reference proteome</keyword>
<feature type="compositionally biased region" description="Low complexity" evidence="5">
    <location>
        <begin position="37"/>
        <end position="48"/>
    </location>
</feature>
<evidence type="ECO:0000256" key="1">
    <source>
        <dbReference type="ARBA" id="ARBA00012346"/>
    </source>
</evidence>
<organism evidence="7 8">
    <name type="scientific">Acrodontium crateriforme</name>
    <dbReference type="NCBI Taxonomy" id="150365"/>
    <lineage>
        <taxon>Eukaryota</taxon>
        <taxon>Fungi</taxon>
        <taxon>Dikarya</taxon>
        <taxon>Ascomycota</taxon>
        <taxon>Pezizomycotina</taxon>
        <taxon>Dothideomycetes</taxon>
        <taxon>Dothideomycetidae</taxon>
        <taxon>Mycosphaerellales</taxon>
        <taxon>Teratosphaeriaceae</taxon>
        <taxon>Acrodontium</taxon>
    </lineage>
</organism>
<sequence length="385" mass="42802">MANNQHQDEPAASGPAAICVQRAYHSIMSKRRQAPNSGTTSRTPSTSLTRIAVAEAESERLDPLHPSEFKPDSSKTVLYLAYGSNLCKKTFQGTRGIKPLSQINVQVPSLRLTFDLPGIAYTEPCFANSGTRDPDHDTPSARQPVEETPLLSEPKRGPYRKDAWHKGLIGVVYEVTSEDYAHIIATEGGGSSYQDVLVDCYPFSDSNPRATVPQTPESKPFKAHTLFAPSVPPGTEPPKRGGRIQRPDTSYAQPSARYLNLIKDGAAELDLPYEYQDYLHSLRPYRMTTIKQRIGQVTFMAMWAPPILFIIFVLSKLFADKNGRQPKWLRDLSGAIFKAAWASYDVFFSKVFGDGERTITDRNEGEKLDQSRETRSDANVEKGVS</sequence>
<feature type="binding site" evidence="4">
    <location>
        <begin position="79"/>
        <end position="84"/>
    </location>
    <ligand>
        <name>substrate</name>
    </ligand>
</feature>
<feature type="region of interest" description="Disordered" evidence="5">
    <location>
        <begin position="127"/>
        <end position="157"/>
    </location>
</feature>
<proteinExistence type="predicted"/>
<keyword evidence="6" id="KW-0812">Transmembrane</keyword>
<keyword evidence="2" id="KW-0456">Lyase</keyword>
<feature type="active site" description="Proton acceptor" evidence="3">
    <location>
        <position position="187"/>
    </location>
</feature>
<dbReference type="InterPro" id="IPR017939">
    <property type="entry name" value="G-Glutamylcylcotransferase"/>
</dbReference>
<dbReference type="PANTHER" id="PTHR12935">
    <property type="entry name" value="GAMMA-GLUTAMYLCYCLOTRANSFERASE"/>
    <property type="match status" value="1"/>
</dbReference>
<gene>
    <name evidence="7" type="ORF">R9X50_00667400</name>
</gene>
<keyword evidence="6" id="KW-1133">Transmembrane helix</keyword>
<evidence type="ECO:0000313" key="8">
    <source>
        <dbReference type="Proteomes" id="UP001303373"/>
    </source>
</evidence>